<evidence type="ECO:0000313" key="4">
    <source>
        <dbReference type="EMBL" id="KAF8406055.1"/>
    </source>
</evidence>
<evidence type="ECO:0000256" key="2">
    <source>
        <dbReference type="ARBA" id="ARBA00023180"/>
    </source>
</evidence>
<dbReference type="Gene3D" id="2.60.40.420">
    <property type="entry name" value="Cupredoxins - blue copper proteins"/>
    <property type="match status" value="1"/>
</dbReference>
<dbReference type="FunFam" id="2.60.40.420:FF:000003">
    <property type="entry name" value="Blue copper"/>
    <property type="match status" value="1"/>
</dbReference>
<comment type="caution">
    <text evidence="4">The sequence shown here is derived from an EMBL/GenBank/DDBJ whole genome shotgun (WGS) entry which is preliminary data.</text>
</comment>
<feature type="domain" description="Phytocyanin" evidence="3">
    <location>
        <begin position="93"/>
        <end position="185"/>
    </location>
</feature>
<dbReference type="SUPFAM" id="SSF49503">
    <property type="entry name" value="Cupredoxins"/>
    <property type="match status" value="1"/>
</dbReference>
<dbReference type="GO" id="GO:0046872">
    <property type="term" value="F:metal ion binding"/>
    <property type="evidence" value="ECO:0007669"/>
    <property type="project" value="UniProtKB-KW"/>
</dbReference>
<dbReference type="Pfam" id="PF02298">
    <property type="entry name" value="Cu_bind_like"/>
    <property type="match status" value="1"/>
</dbReference>
<protein>
    <recommendedName>
        <fullName evidence="3">Phytocyanin domain-containing protein</fullName>
    </recommendedName>
</protein>
<keyword evidence="5" id="KW-1185">Reference proteome</keyword>
<dbReference type="PANTHER" id="PTHR33021">
    <property type="entry name" value="BLUE COPPER PROTEIN"/>
    <property type="match status" value="1"/>
</dbReference>
<dbReference type="InterPro" id="IPR008972">
    <property type="entry name" value="Cupredoxin"/>
</dbReference>
<accession>A0A834ZF16</accession>
<dbReference type="Proteomes" id="UP000655225">
    <property type="component" value="Unassembled WGS sequence"/>
</dbReference>
<keyword evidence="1" id="KW-0479">Metal-binding</keyword>
<dbReference type="PANTHER" id="PTHR33021:SF193">
    <property type="entry name" value="OS06G0218600 PROTEIN"/>
    <property type="match status" value="1"/>
</dbReference>
<dbReference type="CDD" id="cd04216">
    <property type="entry name" value="Phytocyanin"/>
    <property type="match status" value="1"/>
</dbReference>
<evidence type="ECO:0000256" key="1">
    <source>
        <dbReference type="ARBA" id="ARBA00022723"/>
    </source>
</evidence>
<evidence type="ECO:0000313" key="5">
    <source>
        <dbReference type="Proteomes" id="UP000655225"/>
    </source>
</evidence>
<proteinExistence type="predicted"/>
<keyword evidence="2" id="KW-0325">Glycoprotein</keyword>
<sequence length="203" mass="21731">MALGRVKTVAEVVENLAEEVEKVADEVEDKLPENTELKKAISLVEDLAKEAVEKADQIEEIFHEAIVRKMASGEAGIVCAILVLCCAVPSLATVYTVGDTTGWTTNADYTTWTSGKTFAVGDSLGHTVDEVSSTDYTSCTVGNSITTDSSGATTIKLKKAGSHYFICGVIGHCGSGMKLAVKFENSIYFGYKEREAIRGCWNG</sequence>
<dbReference type="OrthoDB" id="206968at2759"/>
<gene>
    <name evidence="4" type="ORF">HHK36_008135</name>
</gene>
<dbReference type="PROSITE" id="PS51485">
    <property type="entry name" value="PHYTOCYANIN"/>
    <property type="match status" value="1"/>
</dbReference>
<reference evidence="4 5" key="1">
    <citation type="submission" date="2020-04" db="EMBL/GenBank/DDBJ databases">
        <title>Plant Genome Project.</title>
        <authorList>
            <person name="Zhang R.-G."/>
        </authorList>
    </citation>
    <scope>NUCLEOTIDE SEQUENCE [LARGE SCALE GENOMIC DNA]</scope>
    <source>
        <strain evidence="4">YNK0</strain>
        <tissue evidence="4">Leaf</tissue>
    </source>
</reference>
<dbReference type="EMBL" id="JABCRI010000005">
    <property type="protein sequence ID" value="KAF8406055.1"/>
    <property type="molecule type" value="Genomic_DNA"/>
</dbReference>
<dbReference type="InterPro" id="IPR039391">
    <property type="entry name" value="Phytocyanin-like"/>
</dbReference>
<organism evidence="4 5">
    <name type="scientific">Tetracentron sinense</name>
    <name type="common">Spur-leaf</name>
    <dbReference type="NCBI Taxonomy" id="13715"/>
    <lineage>
        <taxon>Eukaryota</taxon>
        <taxon>Viridiplantae</taxon>
        <taxon>Streptophyta</taxon>
        <taxon>Embryophyta</taxon>
        <taxon>Tracheophyta</taxon>
        <taxon>Spermatophyta</taxon>
        <taxon>Magnoliopsida</taxon>
        <taxon>Trochodendrales</taxon>
        <taxon>Trochodendraceae</taxon>
        <taxon>Tetracentron</taxon>
    </lineage>
</organism>
<dbReference type="GO" id="GO:0009055">
    <property type="term" value="F:electron transfer activity"/>
    <property type="evidence" value="ECO:0007669"/>
    <property type="project" value="InterPro"/>
</dbReference>
<dbReference type="GO" id="GO:0005886">
    <property type="term" value="C:plasma membrane"/>
    <property type="evidence" value="ECO:0007669"/>
    <property type="project" value="TreeGrafter"/>
</dbReference>
<dbReference type="InterPro" id="IPR003245">
    <property type="entry name" value="Phytocyanin_dom"/>
</dbReference>
<dbReference type="AlphaFoldDB" id="A0A834ZF16"/>
<name>A0A834ZF16_TETSI</name>
<evidence type="ECO:0000259" key="3">
    <source>
        <dbReference type="PROSITE" id="PS51485"/>
    </source>
</evidence>